<proteinExistence type="predicted"/>
<dbReference type="InterPro" id="IPR036628">
    <property type="entry name" value="Clp_N_dom_sf"/>
</dbReference>
<dbReference type="Gene3D" id="1.10.1780.10">
    <property type="entry name" value="Clp, N-terminal domain"/>
    <property type="match status" value="1"/>
</dbReference>
<protein>
    <recommendedName>
        <fullName evidence="2">Clp R domain-containing protein</fullName>
    </recommendedName>
</protein>
<dbReference type="PROSITE" id="PS51903">
    <property type="entry name" value="CLP_R"/>
    <property type="match status" value="1"/>
</dbReference>
<organism evidence="3 4">
    <name type="scientific">Pseudonocardia adelaidensis</name>
    <dbReference type="NCBI Taxonomy" id="648754"/>
    <lineage>
        <taxon>Bacteria</taxon>
        <taxon>Bacillati</taxon>
        <taxon>Actinomycetota</taxon>
        <taxon>Actinomycetes</taxon>
        <taxon>Pseudonocardiales</taxon>
        <taxon>Pseudonocardiaceae</taxon>
        <taxon>Pseudonocardia</taxon>
    </lineage>
</organism>
<evidence type="ECO:0000256" key="1">
    <source>
        <dbReference type="PROSITE-ProRule" id="PRU01251"/>
    </source>
</evidence>
<dbReference type="Pfam" id="PF02861">
    <property type="entry name" value="Clp_N"/>
    <property type="match status" value="1"/>
</dbReference>
<dbReference type="Proteomes" id="UP001500804">
    <property type="component" value="Unassembled WGS sequence"/>
</dbReference>
<accession>A0ABP9NYP3</accession>
<name>A0ABP9NYP3_9PSEU</name>
<keyword evidence="4" id="KW-1185">Reference proteome</keyword>
<reference evidence="4" key="1">
    <citation type="journal article" date="2019" name="Int. J. Syst. Evol. Microbiol.">
        <title>The Global Catalogue of Microorganisms (GCM) 10K type strain sequencing project: providing services to taxonomists for standard genome sequencing and annotation.</title>
        <authorList>
            <consortium name="The Broad Institute Genomics Platform"/>
            <consortium name="The Broad Institute Genome Sequencing Center for Infectious Disease"/>
            <person name="Wu L."/>
            <person name="Ma J."/>
        </authorList>
    </citation>
    <scope>NUCLEOTIDE SEQUENCE [LARGE SCALE GENOMIC DNA]</scope>
    <source>
        <strain evidence="4">JCM 18302</strain>
    </source>
</reference>
<keyword evidence="1" id="KW-0677">Repeat</keyword>
<evidence type="ECO:0000313" key="3">
    <source>
        <dbReference type="EMBL" id="GAA5137262.1"/>
    </source>
</evidence>
<sequence length="236" mass="25644">MVAVPDDAAPPRPTPRYRNVLRHAEDQASRHGHHRLGVEHLLLGILDDGESVATGVLAKYVDLPELRKAVERVLASEGYNRPAQAEPDGGGRSASTPVTLVRGDERQQAVIHWAWQGRSGPSDLYRAQLDWSGEPIDVGAGDMFDALVRIREQLEPQGWFVAVQGSRLDAFPSAMQREMAGGLNVYVMRVGEPIRLGDAVETFAEADPGLLATVAAQHQHAAKWQRSVQGGVGSPR</sequence>
<dbReference type="SUPFAM" id="SSF81923">
    <property type="entry name" value="Double Clp-N motif"/>
    <property type="match status" value="1"/>
</dbReference>
<dbReference type="EMBL" id="BAABJO010000036">
    <property type="protein sequence ID" value="GAA5137262.1"/>
    <property type="molecule type" value="Genomic_DNA"/>
</dbReference>
<evidence type="ECO:0000259" key="2">
    <source>
        <dbReference type="PROSITE" id="PS51903"/>
    </source>
</evidence>
<feature type="domain" description="Clp R" evidence="2">
    <location>
        <begin position="1"/>
        <end position="76"/>
    </location>
</feature>
<dbReference type="InterPro" id="IPR004176">
    <property type="entry name" value="Clp_R_N"/>
</dbReference>
<comment type="caution">
    <text evidence="3">The sequence shown here is derived from an EMBL/GenBank/DDBJ whole genome shotgun (WGS) entry which is preliminary data.</text>
</comment>
<gene>
    <name evidence="3" type="ORF">GCM10023320_69690</name>
</gene>
<evidence type="ECO:0000313" key="4">
    <source>
        <dbReference type="Proteomes" id="UP001500804"/>
    </source>
</evidence>